<dbReference type="RefSeq" id="WP_277279507.1">
    <property type="nucleotide sequence ID" value="NZ_JAROCY010000016.1"/>
</dbReference>
<dbReference type="SUPFAM" id="SSF51905">
    <property type="entry name" value="FAD/NAD(P)-binding domain"/>
    <property type="match status" value="2"/>
</dbReference>
<evidence type="ECO:0000313" key="1">
    <source>
        <dbReference type="EMBL" id="MDF8334731.1"/>
    </source>
</evidence>
<dbReference type="PANTHER" id="PTHR42923">
    <property type="entry name" value="PROTOPORPHYRINOGEN OXIDASE"/>
    <property type="match status" value="1"/>
</dbReference>
<dbReference type="EMBL" id="JAROCY010000016">
    <property type="protein sequence ID" value="MDF8334731.1"/>
    <property type="molecule type" value="Genomic_DNA"/>
</dbReference>
<comment type="caution">
    <text evidence="1">The sequence shown here is derived from an EMBL/GenBank/DDBJ whole genome shotgun (WGS) entry which is preliminary data.</text>
</comment>
<dbReference type="InterPro" id="IPR036188">
    <property type="entry name" value="FAD/NAD-bd_sf"/>
</dbReference>
<dbReference type="PANTHER" id="PTHR42923:SF3">
    <property type="entry name" value="PROTOPORPHYRINOGEN OXIDASE"/>
    <property type="match status" value="1"/>
</dbReference>
<evidence type="ECO:0000313" key="2">
    <source>
        <dbReference type="Proteomes" id="UP001222770"/>
    </source>
</evidence>
<gene>
    <name evidence="1" type="ORF">POM99_16095</name>
</gene>
<protein>
    <submittedName>
        <fullName evidence="1">FAD-dependent oxidoreductase</fullName>
    </submittedName>
</protein>
<dbReference type="Pfam" id="PF13450">
    <property type="entry name" value="NAD_binding_8"/>
    <property type="match status" value="1"/>
</dbReference>
<reference evidence="1 2" key="1">
    <citation type="submission" date="2023-03" db="EMBL/GenBank/DDBJ databases">
        <title>Novosphingobium cyanobacteriorum sp. nov., isolated from a eutrophic reservoir during the Microcystis bloom period.</title>
        <authorList>
            <person name="Kang M."/>
            <person name="Le V."/>
            <person name="Ko S.-R."/>
            <person name="Lee S.-A."/>
            <person name="Ahn C.-Y."/>
        </authorList>
    </citation>
    <scope>NUCLEOTIDE SEQUENCE [LARGE SCALE GENOMIC DNA]</scope>
    <source>
        <strain evidence="1 2">HBC54</strain>
    </source>
</reference>
<dbReference type="Proteomes" id="UP001222770">
    <property type="component" value="Unassembled WGS sequence"/>
</dbReference>
<proteinExistence type="predicted"/>
<dbReference type="Gene3D" id="3.50.50.60">
    <property type="entry name" value="FAD/NAD(P)-binding domain"/>
    <property type="match status" value="1"/>
</dbReference>
<dbReference type="InterPro" id="IPR050464">
    <property type="entry name" value="Zeta_carotene_desat/Oxidored"/>
</dbReference>
<accession>A0ABT6CLD4</accession>
<sequence>MRGSHPGSFEVAHALRDGEAIGQALAGPAAEDYDLVVVGGGISGLSAALFYRERNPQARVLIVENHDDVGGHAKRNEFRVRGQTLIMNGGTLGIDSPEPYSPVADGLLRKIGIDVPALSEKYGEHAGAGLKAYKLAPAAFFDREHFGRDALVRLPHEEELPVKLGKSPFSAEALAQIVALESGKTDPLGTMPMEMRKDYLSRISYRDFLKKHGGLGDEALQWYQNRPLGWWCVGADGISALDAWGARLAGFAGTRLEKGGTMRMGYTPRGFAQTGGSYELHFPDGNGTVARLLVAKLVPGFMKPGVSVEESILSPCHYDALDKAGQPVRIRLNSTVLHVENRSSAGVDIVYASGGKLSKVAARHVVMACWNMVIPYLIPALPAAQKAGLHELVKEPLCYISVALDNWRAFAKAGISGATCPTHWYHGFNLDRIVEIGGYTGPKTPDEPIVMRLSRIPHAPGLPEHEQSKAGRAELLATDFSKFENELVDLMTRALAPHGFDAQRDIAGIAVNRWPHGYAPEYNSLWDARRDDEPDAPHLVGRAKFGSITIANADSDRASYTSSAIDQAWRAVNELFA</sequence>
<keyword evidence="2" id="KW-1185">Reference proteome</keyword>
<name>A0ABT6CLD4_9SPHN</name>
<organism evidence="1 2">
    <name type="scientific">Novosphingobium cyanobacteriorum</name>
    <dbReference type="NCBI Taxonomy" id="3024215"/>
    <lineage>
        <taxon>Bacteria</taxon>
        <taxon>Pseudomonadati</taxon>
        <taxon>Pseudomonadota</taxon>
        <taxon>Alphaproteobacteria</taxon>
        <taxon>Sphingomonadales</taxon>
        <taxon>Sphingomonadaceae</taxon>
        <taxon>Novosphingobium</taxon>
    </lineage>
</organism>